<feature type="region of interest" description="Disordered" evidence="1">
    <location>
        <begin position="89"/>
        <end position="109"/>
    </location>
</feature>
<comment type="caution">
    <text evidence="2">The sequence shown here is derived from an EMBL/GenBank/DDBJ whole genome shotgun (WGS) entry which is preliminary data.</text>
</comment>
<organism evidence="2 3">
    <name type="scientific">Diplogelasinospora grovesii</name>
    <dbReference type="NCBI Taxonomy" id="303347"/>
    <lineage>
        <taxon>Eukaryota</taxon>
        <taxon>Fungi</taxon>
        <taxon>Dikarya</taxon>
        <taxon>Ascomycota</taxon>
        <taxon>Pezizomycotina</taxon>
        <taxon>Sordariomycetes</taxon>
        <taxon>Sordariomycetidae</taxon>
        <taxon>Sordariales</taxon>
        <taxon>Diplogelasinosporaceae</taxon>
        <taxon>Diplogelasinospora</taxon>
    </lineage>
</organism>
<evidence type="ECO:0000256" key="1">
    <source>
        <dbReference type="SAM" id="MobiDB-lite"/>
    </source>
</evidence>
<feature type="compositionally biased region" description="Basic and acidic residues" evidence="1">
    <location>
        <begin position="443"/>
        <end position="459"/>
    </location>
</feature>
<name>A0AAN6N182_9PEZI</name>
<evidence type="ECO:0000313" key="2">
    <source>
        <dbReference type="EMBL" id="KAK3935963.1"/>
    </source>
</evidence>
<sequence length="600" mass="68183">MASPEETSLKIFARDLVAFTDAELDQYLDEHRLEGRALAIDVEDLENLPESFIQRLTESRASVVELSTPVNLNHVTSRLLDIFSSKNTSPLSQIPSFDRASSVETQPHTPTEVYEKRLEAHNVLVNDGGRPFYSVDLIDEVAKDPFSHWEMLRPWVDKPHNFEPDPVNNPDVDWSVFKVQLADWRNFRRWQAHNRREGRPRYVEVEGPDDLAFNIFVREFRRSSPTYTEAVKKLLAEYGFTRPFQLHEDATQQDKLTIWIEYLGYEYSMHYRFNHLITSMQLEYDKAWKTLVDAKVLKPLETEEYICNIESASRRQIEEGLAAAAVKSAKLAAAAALEWRQKDITNPRGPRSTPEARIRRMAATKLSLDVAKASLKLIKRQNDLVTEFAVATRNYRIAKDEARRHDIRARWILEQAPLIEAELKESKAAKTGLDAVRGTKRPRRDEDHEDNEATHDRSIKKQRRDAGWPSSPSDLQVGDERAVVETVGRPSPGASKPDNRLLRKKSASHVAQSSATSKPLRRSARIAARQELLKTVMTPFGAAKSLPQRIARAPAPPSATGSKSRVPAAKIKQVRGEAVERNMLKAKGTLKGRRGRQPSD</sequence>
<gene>
    <name evidence="2" type="ORF">QBC46DRAFT_420600</name>
</gene>
<dbReference type="EMBL" id="MU853899">
    <property type="protein sequence ID" value="KAK3935963.1"/>
    <property type="molecule type" value="Genomic_DNA"/>
</dbReference>
<proteinExistence type="predicted"/>
<keyword evidence="3" id="KW-1185">Reference proteome</keyword>
<feature type="region of interest" description="Disordered" evidence="1">
    <location>
        <begin position="552"/>
        <end position="575"/>
    </location>
</feature>
<dbReference type="Proteomes" id="UP001303473">
    <property type="component" value="Unassembled WGS sequence"/>
</dbReference>
<dbReference type="AlphaFoldDB" id="A0AAN6N182"/>
<protein>
    <submittedName>
        <fullName evidence="2">Ankyrin</fullName>
    </submittedName>
</protein>
<evidence type="ECO:0000313" key="3">
    <source>
        <dbReference type="Proteomes" id="UP001303473"/>
    </source>
</evidence>
<reference evidence="3" key="1">
    <citation type="journal article" date="2023" name="Mol. Phylogenet. Evol.">
        <title>Genome-scale phylogeny and comparative genomics of the fungal order Sordariales.</title>
        <authorList>
            <person name="Hensen N."/>
            <person name="Bonometti L."/>
            <person name="Westerberg I."/>
            <person name="Brannstrom I.O."/>
            <person name="Guillou S."/>
            <person name="Cros-Aarteil S."/>
            <person name="Calhoun S."/>
            <person name="Haridas S."/>
            <person name="Kuo A."/>
            <person name="Mondo S."/>
            <person name="Pangilinan J."/>
            <person name="Riley R."/>
            <person name="LaButti K."/>
            <person name="Andreopoulos B."/>
            <person name="Lipzen A."/>
            <person name="Chen C."/>
            <person name="Yan M."/>
            <person name="Daum C."/>
            <person name="Ng V."/>
            <person name="Clum A."/>
            <person name="Steindorff A."/>
            <person name="Ohm R.A."/>
            <person name="Martin F."/>
            <person name="Silar P."/>
            <person name="Natvig D.O."/>
            <person name="Lalanne C."/>
            <person name="Gautier V."/>
            <person name="Ament-Velasquez S.L."/>
            <person name="Kruys A."/>
            <person name="Hutchinson M.I."/>
            <person name="Powell A.J."/>
            <person name="Barry K."/>
            <person name="Miller A.N."/>
            <person name="Grigoriev I.V."/>
            <person name="Debuchy R."/>
            <person name="Gladieux P."/>
            <person name="Hiltunen Thoren M."/>
            <person name="Johannesson H."/>
        </authorList>
    </citation>
    <scope>NUCLEOTIDE SEQUENCE [LARGE SCALE GENOMIC DNA]</scope>
    <source>
        <strain evidence="3">CBS 340.73</strain>
    </source>
</reference>
<feature type="region of interest" description="Disordered" evidence="1">
    <location>
        <begin position="430"/>
        <end position="522"/>
    </location>
</feature>
<accession>A0AAN6N182</accession>